<name>A0A397U930_9GLOM</name>
<proteinExistence type="predicted"/>
<accession>A0A397U930</accession>
<comment type="caution">
    <text evidence="1">The sequence shown here is derived from an EMBL/GenBank/DDBJ whole genome shotgun (WGS) entry which is preliminary data.</text>
</comment>
<dbReference type="SMART" id="SM00671">
    <property type="entry name" value="SEL1"/>
    <property type="match status" value="2"/>
</dbReference>
<dbReference type="InterPro" id="IPR011990">
    <property type="entry name" value="TPR-like_helical_dom_sf"/>
</dbReference>
<evidence type="ECO:0000313" key="2">
    <source>
        <dbReference type="Proteomes" id="UP000266673"/>
    </source>
</evidence>
<dbReference type="InterPro" id="IPR006597">
    <property type="entry name" value="Sel1-like"/>
</dbReference>
<reference evidence="1 2" key="1">
    <citation type="submission" date="2018-06" db="EMBL/GenBank/DDBJ databases">
        <title>Comparative genomics reveals the genomic features of Rhizophagus irregularis, R. cerebriforme, R. diaphanum and Gigaspora rosea, and their symbiotic lifestyle signature.</title>
        <authorList>
            <person name="Morin E."/>
            <person name="San Clemente H."/>
            <person name="Chen E.C.H."/>
            <person name="De La Providencia I."/>
            <person name="Hainaut M."/>
            <person name="Kuo A."/>
            <person name="Kohler A."/>
            <person name="Murat C."/>
            <person name="Tang N."/>
            <person name="Roy S."/>
            <person name="Loubradou J."/>
            <person name="Henrissat B."/>
            <person name="Grigoriev I.V."/>
            <person name="Corradi N."/>
            <person name="Roux C."/>
            <person name="Martin F.M."/>
        </authorList>
    </citation>
    <scope>NUCLEOTIDE SEQUENCE [LARGE SCALE GENOMIC DNA]</scope>
    <source>
        <strain evidence="1 2">DAOM 194757</strain>
    </source>
</reference>
<dbReference type="Proteomes" id="UP000266673">
    <property type="component" value="Unassembled WGS sequence"/>
</dbReference>
<dbReference type="EMBL" id="QKWP01002014">
    <property type="protein sequence ID" value="RIB05259.1"/>
    <property type="molecule type" value="Genomic_DNA"/>
</dbReference>
<dbReference type="SUPFAM" id="SSF81901">
    <property type="entry name" value="HCP-like"/>
    <property type="match status" value="1"/>
</dbReference>
<organism evidence="1 2">
    <name type="scientific">Gigaspora rosea</name>
    <dbReference type="NCBI Taxonomy" id="44941"/>
    <lineage>
        <taxon>Eukaryota</taxon>
        <taxon>Fungi</taxon>
        <taxon>Fungi incertae sedis</taxon>
        <taxon>Mucoromycota</taxon>
        <taxon>Glomeromycotina</taxon>
        <taxon>Glomeromycetes</taxon>
        <taxon>Diversisporales</taxon>
        <taxon>Gigasporaceae</taxon>
        <taxon>Gigaspora</taxon>
    </lineage>
</organism>
<sequence length="153" mass="17442">MNGIDARKDKNKAFEWFLKSAEGDNSSGQCNLGSWYKQSIEIPKNENKAFERYWRSSENGSSGAQILALFTQKNGCKRQKVMMFKELLILIMKIKELSHGNDTLIPQIPISVLMFSQRIGKDGFATVHLARLEQMFVAYSNIGFKSPTSLQYH</sequence>
<dbReference type="Pfam" id="PF08238">
    <property type="entry name" value="Sel1"/>
    <property type="match status" value="2"/>
</dbReference>
<keyword evidence="2" id="KW-1185">Reference proteome</keyword>
<evidence type="ECO:0000313" key="1">
    <source>
        <dbReference type="EMBL" id="RIB05259.1"/>
    </source>
</evidence>
<dbReference type="Gene3D" id="1.25.40.10">
    <property type="entry name" value="Tetratricopeptide repeat domain"/>
    <property type="match status" value="1"/>
</dbReference>
<dbReference type="OrthoDB" id="2384430at2759"/>
<dbReference type="AlphaFoldDB" id="A0A397U930"/>
<gene>
    <name evidence="1" type="ORF">C2G38_2220081</name>
</gene>
<protein>
    <submittedName>
        <fullName evidence="1">Uncharacterized protein</fullName>
    </submittedName>
</protein>